<feature type="transmembrane region" description="Helical" evidence="12">
    <location>
        <begin position="417"/>
        <end position="437"/>
    </location>
</feature>
<keyword evidence="15" id="KW-1185">Reference proteome</keyword>
<comment type="subcellular location">
    <subcellularLocation>
        <location evidence="2">Membrane</location>
        <topology evidence="2">Single-pass membrane protein</topology>
    </subcellularLocation>
</comment>
<keyword evidence="7" id="KW-0560">Oxidoreductase</keyword>
<dbReference type="InterPro" id="IPR017972">
    <property type="entry name" value="Cyt_P450_CS"/>
</dbReference>
<dbReference type="InterPro" id="IPR002401">
    <property type="entry name" value="Cyt_P450_E_grp-I"/>
</dbReference>
<feature type="region of interest" description="Disordered" evidence="11">
    <location>
        <begin position="182"/>
        <end position="204"/>
    </location>
</feature>
<evidence type="ECO:0000313" key="15">
    <source>
        <dbReference type="Proteomes" id="UP000243975"/>
    </source>
</evidence>
<keyword evidence="8 10" id="KW-0408">Iron</keyword>
<evidence type="ECO:0000256" key="7">
    <source>
        <dbReference type="ARBA" id="ARBA00023002"/>
    </source>
</evidence>
<dbReference type="STRING" id="59895.A0A103XF95"/>
<dbReference type="Gene3D" id="1.10.630.10">
    <property type="entry name" value="Cytochrome P450"/>
    <property type="match status" value="4"/>
</dbReference>
<dbReference type="SUPFAM" id="SSF48264">
    <property type="entry name" value="Cytochrome P450"/>
    <property type="match status" value="3"/>
</dbReference>
<evidence type="ECO:0000256" key="10">
    <source>
        <dbReference type="PIRSR" id="PIRSR602401-1"/>
    </source>
</evidence>
<keyword evidence="6 12" id="KW-1133">Transmembrane helix</keyword>
<keyword evidence="10" id="KW-0349">Heme</keyword>
<dbReference type="Gramene" id="KVH89613">
    <property type="protein sequence ID" value="KVH89613"/>
    <property type="gene ID" value="Ccrd_008399"/>
</dbReference>
<dbReference type="PROSITE" id="PS00086">
    <property type="entry name" value="CYTOCHROME_P450"/>
    <property type="match status" value="2"/>
</dbReference>
<feature type="non-terminal residue" evidence="14">
    <location>
        <position position="1"/>
    </location>
</feature>
<dbReference type="PRINTS" id="PR00463">
    <property type="entry name" value="EP450I"/>
</dbReference>
<evidence type="ECO:0000256" key="3">
    <source>
        <dbReference type="ARBA" id="ARBA00010617"/>
    </source>
</evidence>
<organism evidence="14 15">
    <name type="scientific">Cynara cardunculus var. scolymus</name>
    <name type="common">Globe artichoke</name>
    <name type="synonym">Cynara scolymus</name>
    <dbReference type="NCBI Taxonomy" id="59895"/>
    <lineage>
        <taxon>Eukaryota</taxon>
        <taxon>Viridiplantae</taxon>
        <taxon>Streptophyta</taxon>
        <taxon>Embryophyta</taxon>
        <taxon>Tracheophyta</taxon>
        <taxon>Spermatophyta</taxon>
        <taxon>Magnoliopsida</taxon>
        <taxon>eudicotyledons</taxon>
        <taxon>Gunneridae</taxon>
        <taxon>Pentapetalae</taxon>
        <taxon>asterids</taxon>
        <taxon>campanulids</taxon>
        <taxon>Asterales</taxon>
        <taxon>Asteraceae</taxon>
        <taxon>Carduoideae</taxon>
        <taxon>Cardueae</taxon>
        <taxon>Carduinae</taxon>
        <taxon>Cynara</taxon>
    </lineage>
</organism>
<dbReference type="GO" id="GO:0004497">
    <property type="term" value="F:monooxygenase activity"/>
    <property type="evidence" value="ECO:0007669"/>
    <property type="project" value="InterPro"/>
</dbReference>
<evidence type="ECO:0000256" key="12">
    <source>
        <dbReference type="SAM" id="Phobius"/>
    </source>
</evidence>
<reference evidence="14 15" key="1">
    <citation type="journal article" date="2016" name="Sci. Rep.">
        <title>The genome sequence of the outbreeding globe artichoke constructed de novo incorporating a phase-aware low-pass sequencing strategy of F1 progeny.</title>
        <authorList>
            <person name="Scaglione D."/>
            <person name="Reyes-Chin-Wo S."/>
            <person name="Acquadro A."/>
            <person name="Froenicke L."/>
            <person name="Portis E."/>
            <person name="Beitel C."/>
            <person name="Tirone M."/>
            <person name="Mauro R."/>
            <person name="Lo Monaco A."/>
            <person name="Mauromicale G."/>
            <person name="Faccioli P."/>
            <person name="Cattivelli L."/>
            <person name="Rieseberg L."/>
            <person name="Michelmore R."/>
            <person name="Lanteri S."/>
        </authorList>
    </citation>
    <scope>NUCLEOTIDE SEQUENCE [LARGE SCALE GENOMIC DNA]</scope>
    <source>
        <strain evidence="14">2C</strain>
    </source>
</reference>
<dbReference type="GO" id="GO:0016020">
    <property type="term" value="C:membrane"/>
    <property type="evidence" value="ECO:0007669"/>
    <property type="project" value="UniProtKB-SubCell"/>
</dbReference>
<dbReference type="AlphaFoldDB" id="A0A103XF95"/>
<dbReference type="Proteomes" id="UP000243975">
    <property type="component" value="Unassembled WGS sequence"/>
</dbReference>
<evidence type="ECO:0000313" key="14">
    <source>
        <dbReference type="EMBL" id="KVH89613.1"/>
    </source>
</evidence>
<sequence>MELFIIFTVLLLFLSVFFLVRGKKYSDKIPPGSLGLPLIGQSLGLLNALKANAVEEWFQKGITKHGPIWKTGLFGYPTVVLHGTAANKFVYTCDGSVLSNTQPPSISRIVGSKNITELVNDDHKRVRAALVSFLRLEVLKQYVAKVDDEIQYHLHTHWTGANPRQDLNLQCNLFTSLRDRKRTQKRETATTFPRYDRRDASDSDQFTLHPIQSRNSARKKLVPMLMDLVQEKREALEEQKRADPHKDLITSLLSIRDDDNLPMMSDEEIIDNVIVVMVAGYDTTSVLLTFLVRLLATNESIYSAIARDNGRSFDMGRPCEDEVHMESSIRDAEDKPSRDFILSANRARHRVWRVLLSASMTHMDSNIFQNPTMFNPTRFEKNAPSPPPFGFVAFGGGPRMCPGIELAKMETLAMMHLMESVVIFTLSFLFLSVFFLFRGKKYSKKIPPGSLGLPLIGQSLDLLKALKADKVEEWFQKGITKHGPIWKTGLFGYPTVVLHGTAANKFVYTSDGSVLSNTQPPSIRRILGPKNIFELLNNDHKRVRAALVSFLRLEVLKQYVTKVDEEIQYHLQTYWVGKHEVQTLTFNVICSLLFGIERGPQREKLLPFFQDMMEGVLAIPINLPFTQFRRGIMARNKLVPMLMDLIQEKRVALEEQKRVDPHKDLITSLLSIRDDDNLPMMSDEEIIDNVIVVMIAGYDTTSILVTFLVRLLATDEAIYSAIAREQEEIAKNKAVGESLTWEDLTKMKYTWRVASEMLRINPPVILSFRRTVQDIEYGGYIIPKGWQVLLSSSMTHMDSSIFQNPTMFNPARFEKNAPSPPPFSLMAFGGGPRMCPGIELAKMETLAMMHSLVTQFTWVLLNRDEPFKRIPMPEFDKGLKYSDKIPPGSLGLPLIGQSLSLLNAMKADKVDDWFHKGITKHGPIWKTSLFGYPTVVLHGTAANKFVYTCNGNVLSSTQPPSIRRIVGSKNILELVNDDHKRVRAALVSFLRLEVLKQGPRREKLLPFFQDMMEGVLAVPINLPFTQFNRGITARKNLVPLLIDLIQEKKEELEEQKRVDPHKDLITSLLSIRDDDNSPMMSDEEIIDNIIVVMIAGYDTTSILLTFLVRLLATDESTYSAITQ</sequence>
<evidence type="ECO:0000256" key="2">
    <source>
        <dbReference type="ARBA" id="ARBA00004167"/>
    </source>
</evidence>
<proteinExistence type="inferred from homology"/>
<dbReference type="GO" id="GO:0016125">
    <property type="term" value="P:sterol metabolic process"/>
    <property type="evidence" value="ECO:0007669"/>
    <property type="project" value="TreeGrafter"/>
</dbReference>
<keyword evidence="9 12" id="KW-0472">Membrane</keyword>
<comment type="caution">
    <text evidence="14">The sequence shown here is derived from an EMBL/GenBank/DDBJ whole genome shotgun (WGS) entry which is preliminary data.</text>
</comment>
<evidence type="ECO:0000256" key="13">
    <source>
        <dbReference type="SAM" id="SignalP"/>
    </source>
</evidence>
<evidence type="ECO:0000256" key="8">
    <source>
        <dbReference type="ARBA" id="ARBA00023004"/>
    </source>
</evidence>
<accession>A0A103XF95</accession>
<dbReference type="FunFam" id="1.10.630.10:FF:000022">
    <property type="entry name" value="Taxadiene 5-alpha hydroxylase"/>
    <property type="match status" value="1"/>
</dbReference>
<feature type="signal peptide" evidence="13">
    <location>
        <begin position="1"/>
        <end position="22"/>
    </location>
</feature>
<evidence type="ECO:0000256" key="6">
    <source>
        <dbReference type="ARBA" id="ARBA00022989"/>
    </source>
</evidence>
<dbReference type="InterPro" id="IPR036396">
    <property type="entry name" value="Cyt_P450_sf"/>
</dbReference>
<evidence type="ECO:0000256" key="5">
    <source>
        <dbReference type="ARBA" id="ARBA00022723"/>
    </source>
</evidence>
<feature type="binding site" description="axial binding residue" evidence="10">
    <location>
        <position position="835"/>
    </location>
    <ligand>
        <name>heme</name>
        <dbReference type="ChEBI" id="CHEBI:30413"/>
    </ligand>
    <ligandPart>
        <name>Fe</name>
        <dbReference type="ChEBI" id="CHEBI:18248"/>
    </ligandPart>
</feature>
<comment type="cofactor">
    <cofactor evidence="1 10">
        <name>heme</name>
        <dbReference type="ChEBI" id="CHEBI:30413"/>
    </cofactor>
</comment>
<dbReference type="OMA" id="KHGPIWK"/>
<dbReference type="InterPro" id="IPR001128">
    <property type="entry name" value="Cyt_P450"/>
</dbReference>
<keyword evidence="4 12" id="KW-0812">Transmembrane</keyword>
<dbReference type="GO" id="GO:0020037">
    <property type="term" value="F:heme binding"/>
    <property type="evidence" value="ECO:0007669"/>
    <property type="project" value="InterPro"/>
</dbReference>
<evidence type="ECO:0000256" key="11">
    <source>
        <dbReference type="SAM" id="MobiDB-lite"/>
    </source>
</evidence>
<comment type="similarity">
    <text evidence="3">Belongs to the cytochrome P450 family.</text>
</comment>
<feature type="chain" id="PRO_5007118743" evidence="13">
    <location>
        <begin position="23"/>
        <end position="1123"/>
    </location>
</feature>
<dbReference type="CDD" id="cd11043">
    <property type="entry name" value="CYP90-like"/>
    <property type="match status" value="1"/>
</dbReference>
<dbReference type="PANTHER" id="PTHR24286">
    <property type="entry name" value="CYTOCHROME P450 26"/>
    <property type="match status" value="1"/>
</dbReference>
<keyword evidence="5 10" id="KW-0479">Metal-binding</keyword>
<dbReference type="GO" id="GO:0016705">
    <property type="term" value="F:oxidoreductase activity, acting on paired donors, with incorporation or reduction of molecular oxygen"/>
    <property type="evidence" value="ECO:0007669"/>
    <property type="project" value="InterPro"/>
</dbReference>
<dbReference type="Pfam" id="PF00067">
    <property type="entry name" value="p450"/>
    <property type="match status" value="4"/>
</dbReference>
<evidence type="ECO:0000256" key="1">
    <source>
        <dbReference type="ARBA" id="ARBA00001971"/>
    </source>
</evidence>
<name>A0A103XF95_CYNCS</name>
<keyword evidence="13" id="KW-0732">Signal</keyword>
<dbReference type="PRINTS" id="PR00385">
    <property type="entry name" value="P450"/>
</dbReference>
<dbReference type="EMBL" id="LEKV01005195">
    <property type="protein sequence ID" value="KVH89613.1"/>
    <property type="molecule type" value="Genomic_DNA"/>
</dbReference>
<evidence type="ECO:0000256" key="9">
    <source>
        <dbReference type="ARBA" id="ARBA00023136"/>
    </source>
</evidence>
<evidence type="ECO:0000256" key="4">
    <source>
        <dbReference type="ARBA" id="ARBA00022692"/>
    </source>
</evidence>
<protein>
    <submittedName>
        <fullName evidence="14">Cytochrome P450</fullName>
    </submittedName>
</protein>
<dbReference type="PANTHER" id="PTHR24286:SF217">
    <property type="entry name" value="OS07G0520300 PROTEIN"/>
    <property type="match status" value="1"/>
</dbReference>
<gene>
    <name evidence="14" type="ORF">Ccrd_008399</name>
</gene>
<feature type="transmembrane region" description="Helical" evidence="12">
    <location>
        <begin position="690"/>
        <end position="713"/>
    </location>
</feature>
<dbReference type="GO" id="GO:0005506">
    <property type="term" value="F:iron ion binding"/>
    <property type="evidence" value="ECO:0007669"/>
    <property type="project" value="InterPro"/>
</dbReference>